<feature type="transmembrane region" description="Helical" evidence="1">
    <location>
        <begin position="146"/>
        <end position="169"/>
    </location>
</feature>
<feature type="transmembrane region" description="Helical" evidence="1">
    <location>
        <begin position="176"/>
        <end position="197"/>
    </location>
</feature>
<evidence type="ECO:0000256" key="1">
    <source>
        <dbReference type="SAM" id="Phobius"/>
    </source>
</evidence>
<gene>
    <name evidence="3" type="ORF">HNQ52_002768</name>
</gene>
<feature type="transmembrane region" description="Helical" evidence="1">
    <location>
        <begin position="101"/>
        <end position="126"/>
    </location>
</feature>
<feature type="transmembrane region" description="Helical" evidence="1">
    <location>
        <begin position="363"/>
        <end position="384"/>
    </location>
</feature>
<dbReference type="GO" id="GO:0008237">
    <property type="term" value="F:metallopeptidase activity"/>
    <property type="evidence" value="ECO:0007669"/>
    <property type="project" value="InterPro"/>
</dbReference>
<feature type="domain" description="Peptidase M1 membrane alanine aminopeptidase" evidence="2">
    <location>
        <begin position="867"/>
        <end position="1064"/>
    </location>
</feature>
<feature type="transmembrane region" description="Helical" evidence="1">
    <location>
        <begin position="54"/>
        <end position="80"/>
    </location>
</feature>
<evidence type="ECO:0000259" key="2">
    <source>
        <dbReference type="Pfam" id="PF01433"/>
    </source>
</evidence>
<feature type="transmembrane region" description="Helical" evidence="1">
    <location>
        <begin position="244"/>
        <end position="261"/>
    </location>
</feature>
<feature type="transmembrane region" description="Helical" evidence="1">
    <location>
        <begin position="410"/>
        <end position="433"/>
    </location>
</feature>
<keyword evidence="1" id="KW-1133">Transmembrane helix</keyword>
<keyword evidence="4" id="KW-1185">Reference proteome</keyword>
<comment type="caution">
    <text evidence="3">The sequence shown here is derived from an EMBL/GenBank/DDBJ whole genome shotgun (WGS) entry which is preliminary data.</text>
</comment>
<proteinExistence type="predicted"/>
<feature type="transmembrane region" description="Helical" evidence="1">
    <location>
        <begin position="528"/>
        <end position="546"/>
    </location>
</feature>
<name>A0A7W8D9F1_9GAMM</name>
<accession>A0A7W8D9F1</accession>
<dbReference type="SUPFAM" id="SSF55486">
    <property type="entry name" value="Metalloproteases ('zincins'), catalytic domain"/>
    <property type="match status" value="1"/>
</dbReference>
<organism evidence="3 4">
    <name type="scientific">Chiayiivirga flava</name>
    <dbReference type="NCBI Taxonomy" id="659595"/>
    <lineage>
        <taxon>Bacteria</taxon>
        <taxon>Pseudomonadati</taxon>
        <taxon>Pseudomonadota</taxon>
        <taxon>Gammaproteobacteria</taxon>
        <taxon>Lysobacterales</taxon>
        <taxon>Lysobacteraceae</taxon>
        <taxon>Chiayiivirga</taxon>
    </lineage>
</organism>
<sequence>MFRHILAFELRQQFSNPVFWVVATVFALLAFGASSSDAVQMGGGIGNTMRNAPYVIVQLFGGMTSPAMLLVVIFIGASALRDFDNRTAELFFTTPVKKRDYLFGRFGGGFIAMVAVMFAVAIGMAVGPFMPWVDQARIGPMSAVPYLWALFVLVLPNLVFIGSLLFCLAVATRSMLVTYIGVIAFFAFNAVTGVLTADLDARWIGALLDPFGVEAINVATRYWSTAERNTMLPPLDGTLLANRLLWLGVSVFFLWLAYKLFRTDREGISLRRKRGAAVLGGTASAGSHGGIVLPTARLQTGAGAQWRQFLHQAWFDMKGVFTSVPLLVMLLLGLMILIINLIFGSQMYGTTLYPTTSTMSTLILGSYAIFLVIVVTFYAGELVWRERSQRISEVTDAFPNADWIPLAAKLVALGGVIVAFWSTGILVAIVNQLVRGYAHIEPGLYFTRLLIGCAPFVLMGVVALFFQVVSNNKFIGYALMLVYLVVNGVMGMLDFEDYLYRPMQAPGVPYSDMNGYGHFLVSWGWFRLYWTAFAGALFIAAMLFWVRGNRSTWNERVREARRRLTAGPSIALAACLLVFIGAGAWIFHNTHVLNEYLPEDEQLDLQAEYETTYSKFKDLKQPRITAMRTNVDIDPVQRIATIRGHYTLVNKHAEAIPELVLLVPAGIEESGLTIDTAPHKVTTNDTRLNTMVLTLDTPLAPGASIDFDFDMTLQQPGFPNNRAQTQVVENGTFFNSFQFPQFGYSDGYQITDRNERRKRDLGEVPRMASIDDEAARANTYISDDADWIDFDTTVSTAEDQIALAPGYLQREWVENGRRYFHYTMDVPMLNFAAWLSARWDVKKGDWNGMPIEIYYHPAHHWNVDRMIEASKKSFDYFNANFTPYQHKQLRILEFPAYASFAQAFANTVPYSEAIGFVADLRDPEDIDYVFYVTAHEVAHQWWAHRVIGADVQGSTMLSESLAQYSALMVMEKEYGPHRMRKFLKYELDGYLRARATELREELPLALVENQQYIHYQKGSLVFYALRDAIGEDTLNAILKRFLEEKGFQQPPYTTSRELLAMIREGTDPSFHPLIEDLFEKIVFYDNRTVTATAKKRDDGKYTVTLKLHTAKLEAEGKGEETDVPLDQEIDVGIFARPVGGSESDETVLHFARHRFTGKETTLELVVDGEPYDAGVDPYNKLIDRDSNDNRIKVTVE</sequence>
<protein>
    <recommendedName>
        <fullName evidence="2">Peptidase M1 membrane alanine aminopeptidase domain-containing protein</fullName>
    </recommendedName>
</protein>
<dbReference type="InterPro" id="IPR027268">
    <property type="entry name" value="Peptidase_M4/M1_CTD_sf"/>
</dbReference>
<evidence type="ECO:0000313" key="4">
    <source>
        <dbReference type="Proteomes" id="UP000521199"/>
    </source>
</evidence>
<feature type="transmembrane region" description="Helical" evidence="1">
    <location>
        <begin position="320"/>
        <end position="343"/>
    </location>
</feature>
<dbReference type="EMBL" id="JACHHP010000005">
    <property type="protein sequence ID" value="MBB5209205.1"/>
    <property type="molecule type" value="Genomic_DNA"/>
</dbReference>
<dbReference type="AlphaFoldDB" id="A0A7W8D9F1"/>
<keyword evidence="1" id="KW-0472">Membrane</keyword>
<feature type="transmembrane region" description="Helical" evidence="1">
    <location>
        <begin position="474"/>
        <end position="493"/>
    </location>
</feature>
<dbReference type="InterPro" id="IPR014782">
    <property type="entry name" value="Peptidase_M1_dom"/>
</dbReference>
<evidence type="ECO:0000313" key="3">
    <source>
        <dbReference type="EMBL" id="MBB5209205.1"/>
    </source>
</evidence>
<dbReference type="RefSeq" id="WP_183961747.1">
    <property type="nucleotide sequence ID" value="NZ_JACHHP010000005.1"/>
</dbReference>
<dbReference type="Gene3D" id="1.10.390.10">
    <property type="entry name" value="Neutral Protease Domain 2"/>
    <property type="match status" value="1"/>
</dbReference>
<dbReference type="GO" id="GO:0008270">
    <property type="term" value="F:zinc ion binding"/>
    <property type="evidence" value="ECO:0007669"/>
    <property type="project" value="InterPro"/>
</dbReference>
<feature type="transmembrane region" description="Helical" evidence="1">
    <location>
        <begin position="445"/>
        <end position="467"/>
    </location>
</feature>
<dbReference type="Proteomes" id="UP000521199">
    <property type="component" value="Unassembled WGS sequence"/>
</dbReference>
<feature type="transmembrane region" description="Helical" evidence="1">
    <location>
        <begin position="566"/>
        <end position="587"/>
    </location>
</feature>
<keyword evidence="1" id="KW-0812">Transmembrane</keyword>
<reference evidence="3 4" key="1">
    <citation type="submission" date="2020-08" db="EMBL/GenBank/DDBJ databases">
        <title>Genomic Encyclopedia of Type Strains, Phase IV (KMG-IV): sequencing the most valuable type-strain genomes for metagenomic binning, comparative biology and taxonomic classification.</title>
        <authorList>
            <person name="Goeker M."/>
        </authorList>
    </citation>
    <scope>NUCLEOTIDE SEQUENCE [LARGE SCALE GENOMIC DNA]</scope>
    <source>
        <strain evidence="3 4">DSM 24163</strain>
    </source>
</reference>
<dbReference type="Pfam" id="PF01433">
    <property type="entry name" value="Peptidase_M1"/>
    <property type="match status" value="1"/>
</dbReference>